<proteinExistence type="predicted"/>
<gene>
    <name evidence="2" type="ORF">HAX54_045375</name>
</gene>
<comment type="caution">
    <text evidence="2">The sequence shown here is derived from an EMBL/GenBank/DDBJ whole genome shotgun (WGS) entry which is preliminary data.</text>
</comment>
<evidence type="ECO:0000256" key="1">
    <source>
        <dbReference type="SAM" id="MobiDB-lite"/>
    </source>
</evidence>
<dbReference type="Proteomes" id="UP000823775">
    <property type="component" value="Unassembled WGS sequence"/>
</dbReference>
<accession>A0ABS8SQV4</accession>
<feature type="region of interest" description="Disordered" evidence="1">
    <location>
        <begin position="79"/>
        <end position="109"/>
    </location>
</feature>
<evidence type="ECO:0000313" key="2">
    <source>
        <dbReference type="EMBL" id="MCD7461149.1"/>
    </source>
</evidence>
<keyword evidence="3" id="KW-1185">Reference proteome</keyword>
<reference evidence="2 3" key="1">
    <citation type="journal article" date="2021" name="BMC Genomics">
        <title>Datura genome reveals duplications of psychoactive alkaloid biosynthetic genes and high mutation rate following tissue culture.</title>
        <authorList>
            <person name="Rajewski A."/>
            <person name="Carter-House D."/>
            <person name="Stajich J."/>
            <person name="Litt A."/>
        </authorList>
    </citation>
    <scope>NUCLEOTIDE SEQUENCE [LARGE SCALE GENOMIC DNA]</scope>
    <source>
        <strain evidence="2">AR-01</strain>
    </source>
</reference>
<protein>
    <submittedName>
        <fullName evidence="2">Uncharacterized protein</fullName>
    </submittedName>
</protein>
<evidence type="ECO:0000313" key="3">
    <source>
        <dbReference type="Proteomes" id="UP000823775"/>
    </source>
</evidence>
<dbReference type="EMBL" id="JACEIK010000701">
    <property type="protein sequence ID" value="MCD7461149.1"/>
    <property type="molecule type" value="Genomic_DNA"/>
</dbReference>
<feature type="compositionally biased region" description="Acidic residues" evidence="1">
    <location>
        <begin position="89"/>
        <end position="98"/>
    </location>
</feature>
<sequence length="109" mass="12667">MDNLHSLELPQRWTMIVVENAKYKKFRNKDLSLIWFRYGALFSDIVATGERARAANQEQISGIRVDIDEEETNDVDSYAKEHFTNPNDEASDESDDLQNMDSVIFLSRH</sequence>
<organism evidence="2 3">
    <name type="scientific">Datura stramonium</name>
    <name type="common">Jimsonweed</name>
    <name type="synonym">Common thornapple</name>
    <dbReference type="NCBI Taxonomy" id="4076"/>
    <lineage>
        <taxon>Eukaryota</taxon>
        <taxon>Viridiplantae</taxon>
        <taxon>Streptophyta</taxon>
        <taxon>Embryophyta</taxon>
        <taxon>Tracheophyta</taxon>
        <taxon>Spermatophyta</taxon>
        <taxon>Magnoliopsida</taxon>
        <taxon>eudicotyledons</taxon>
        <taxon>Gunneridae</taxon>
        <taxon>Pentapetalae</taxon>
        <taxon>asterids</taxon>
        <taxon>lamiids</taxon>
        <taxon>Solanales</taxon>
        <taxon>Solanaceae</taxon>
        <taxon>Solanoideae</taxon>
        <taxon>Datureae</taxon>
        <taxon>Datura</taxon>
    </lineage>
</organism>
<name>A0ABS8SQV4_DATST</name>